<dbReference type="EMBL" id="CAJJDP010000036">
    <property type="protein sequence ID" value="CAD8159306.1"/>
    <property type="molecule type" value="Genomic_DNA"/>
</dbReference>
<feature type="compositionally biased region" description="Basic and acidic residues" evidence="2">
    <location>
        <begin position="145"/>
        <end position="158"/>
    </location>
</feature>
<dbReference type="Proteomes" id="UP000683925">
    <property type="component" value="Unassembled WGS sequence"/>
</dbReference>
<keyword evidence="4" id="KW-1185">Reference proteome</keyword>
<feature type="region of interest" description="Disordered" evidence="2">
    <location>
        <begin position="90"/>
        <end position="159"/>
    </location>
</feature>
<evidence type="ECO:0000256" key="1">
    <source>
        <dbReference type="SAM" id="Coils"/>
    </source>
</evidence>
<evidence type="ECO:0000256" key="2">
    <source>
        <dbReference type="SAM" id="MobiDB-lite"/>
    </source>
</evidence>
<protein>
    <recommendedName>
        <fullName evidence="5">DUF4378 domain-containing protein</fullName>
    </recommendedName>
</protein>
<dbReference type="OMA" id="EANNEKH"/>
<dbReference type="PROSITE" id="PS50096">
    <property type="entry name" value="IQ"/>
    <property type="match status" value="1"/>
</dbReference>
<feature type="compositionally biased region" description="Basic and acidic residues" evidence="2">
    <location>
        <begin position="120"/>
        <end position="135"/>
    </location>
</feature>
<reference evidence="3" key="1">
    <citation type="submission" date="2021-01" db="EMBL/GenBank/DDBJ databases">
        <authorList>
            <consortium name="Genoscope - CEA"/>
            <person name="William W."/>
        </authorList>
    </citation>
    <scope>NUCLEOTIDE SEQUENCE</scope>
</reference>
<sequence length="1094" mass="129523">MNTYSSVKSIESQILGRRIQEPNVAVMFCKHQPNQKHHSPESFLDQFVNLKLVEPQKILQKQKPPQGQQGKGIANTVQLLKPAQCSISVKKQTKRTISPKKKKAQTVDCVQMSKPKSQQQRREQMGLGELNDKQIKQRSKKIKQKEKTTEQPLKKKPYEPNTKLQSYIIQKKTLIYNNYMQQQLMVEMEKQRKLENLAQLNQSVKDIFKKCKTQENTNLQPSKAIVKRRKVEAQKENAQQNNRQIKNQNKTKQLQQKFDDISHRYQQIQDVRYNDLNNVEQCIFEMDEEDDQYSAVSDNQMVQLALQELKKIKPTEYLINKVKYIIENQNNIDLDFITEQDYQVIQYHLMNQAATKLQSVWRGVYVRKQILYELQNMMEEEYDNISHEDLSKTYQRKQFQQEFIGNISNSNSKGVQDSNVSASNKIENRSLQDLNFNQDQLAHKYGQIKQHFYSEEDQAMDIKLSDQISELIMIQQPNSPIEQTEDFSIQFGQIGKRNCLEQIDSFVRNEDEKTNSLSQSVVQQIQQELDSWNCQIDTLFQQSNDGDTISKVKQQISQTVIKIVNSHLKKSREVKQLNESANDEKIRNQYEANNEKHFNDTIKRLKKSREFGAEQQLYSSRETEQNINNFSLESQLKLKESELLNMREQAINLRYFSELKKVKQDSNKKQELDLWLEKEKEDLRSTKQAIEISRIREAQTIQKIQRDLQIASKIDENNPKIQNFKKFVDEQLLETSSFVNESKIIDNQTTKQENEYQEQIDLNIKNENANNDNSNETFHHINYITNSILDQVVNNLSQELFSNKTEFKLVMSLLTNEYSNGESKTSTQYIQEYIKSLFDFILLNNSEDLIRNLNIPYGFRPLRRIQLMHGYDVDDEIQNSDQRSTQIAFPIDQSVFAKFEQQRFEMNCNRNGYQKDNEYYFENVHNKAIFDACNEALNYQRQYYLNQGQPYPWEQLEYQAIIQKDKLSTILRNMEDKVLNWSKTLGGFLPIENTYHIPVEKQEVLEEKNSQLTISQLHRFEKKPFLDSQLQEQMQENITSIRDERIYKLLIQDIKENEFRWYLAEDDRAEFLMEFSDVIFEQLVEEIVSEQLLQ</sequence>
<feature type="compositionally biased region" description="Basic residues" evidence="2">
    <location>
        <begin position="91"/>
        <end position="104"/>
    </location>
</feature>
<gene>
    <name evidence="3" type="ORF">POCTA_138.1.T0360315</name>
</gene>
<evidence type="ECO:0000313" key="3">
    <source>
        <dbReference type="EMBL" id="CAD8159306.1"/>
    </source>
</evidence>
<evidence type="ECO:0000313" key="4">
    <source>
        <dbReference type="Proteomes" id="UP000683925"/>
    </source>
</evidence>
<organism evidence="3 4">
    <name type="scientific">Paramecium octaurelia</name>
    <dbReference type="NCBI Taxonomy" id="43137"/>
    <lineage>
        <taxon>Eukaryota</taxon>
        <taxon>Sar</taxon>
        <taxon>Alveolata</taxon>
        <taxon>Ciliophora</taxon>
        <taxon>Intramacronucleata</taxon>
        <taxon>Oligohymenophorea</taxon>
        <taxon>Peniculida</taxon>
        <taxon>Parameciidae</taxon>
        <taxon>Paramecium</taxon>
    </lineage>
</organism>
<dbReference type="OrthoDB" id="304761at2759"/>
<name>A0A8S1U9A7_PAROT</name>
<comment type="caution">
    <text evidence="3">The sequence shown here is derived from an EMBL/GenBank/DDBJ whole genome shotgun (WGS) entry which is preliminary data.</text>
</comment>
<keyword evidence="1" id="KW-0175">Coiled coil</keyword>
<accession>A0A8S1U9A7</accession>
<proteinExistence type="predicted"/>
<evidence type="ECO:0008006" key="5">
    <source>
        <dbReference type="Google" id="ProtNLM"/>
    </source>
</evidence>
<feature type="coiled-coil region" evidence="1">
    <location>
        <begin position="223"/>
        <end position="255"/>
    </location>
</feature>
<dbReference type="AlphaFoldDB" id="A0A8S1U9A7"/>